<evidence type="ECO:0000313" key="2">
    <source>
        <dbReference type="Proteomes" id="UP000247409"/>
    </source>
</evidence>
<reference evidence="1 2" key="1">
    <citation type="journal article" date="2018" name="Mol. Biol. Evol.">
        <title>Analysis of the draft genome of the red seaweed Gracilariopsis chorda provides insights into genome size evolution in Rhodophyta.</title>
        <authorList>
            <person name="Lee J."/>
            <person name="Yang E.C."/>
            <person name="Graf L."/>
            <person name="Yang J.H."/>
            <person name="Qiu H."/>
            <person name="Zel Zion U."/>
            <person name="Chan C.X."/>
            <person name="Stephens T.G."/>
            <person name="Weber A.P.M."/>
            <person name="Boo G.H."/>
            <person name="Boo S.M."/>
            <person name="Kim K.M."/>
            <person name="Shin Y."/>
            <person name="Jung M."/>
            <person name="Lee S.J."/>
            <person name="Yim H.S."/>
            <person name="Lee J.H."/>
            <person name="Bhattacharya D."/>
            <person name="Yoon H.S."/>
        </authorList>
    </citation>
    <scope>NUCLEOTIDE SEQUENCE [LARGE SCALE GENOMIC DNA]</scope>
    <source>
        <strain evidence="1 2">SKKU-2015</strain>
        <tissue evidence="1">Whole body</tissue>
    </source>
</reference>
<gene>
    <name evidence="1" type="ORF">BWQ96_00609</name>
</gene>
<sequence length="579" mass="65902">MERSSNFPEILDLSQTVGFDDEQLRDDFLRTSERNREGNIRKYKFLSCHGNLPGSAFQLLRQDEVPTMRDFLNLSVYSLRDLLPIRIIRYLRDVSNQDTYHVTYSVRERFPRSEFVYDKYGANWKMNDVLDYLVLAHKPADSLWEIGLKEAGIGTLVLHQVLSELLNISKMALAASSLVNRENEDDTRSKLRNDNNVSKSLVTALVLTRVFLKELIQMACAEEQSPIVHLVCGFVPGENSIIKAVPIEGTLRFESDITPPPEWQVLADLVPSTFLSTGVRVIDQIFTVAVAKCLELVDEQTEFDFESIQDLHDTTTLSKSMTMQHLVGDVPRVQNFLDDLDDVELLEVTATAVDTDWREAEEVHLASIGQWDKKLSTERIDGIKVRSFETGLMVKSKNPERYKLYNEDRSLAMVVEFAHDGLRIVRRGTLKDLVKRYIPILEANSMWGGGKFKDSWVMVSRGDPSDVANAVFAGCYGSRAAVWLLGKLAFSSTRADRGSPEVIAGRDTSGIQIRTMLGHNVVRNLIFLTDYRHVYMFYPGTYGLKRLVHRGDYYECVDTDILSTRSMKMCKLYSVKEMV</sequence>
<organism evidence="1 2">
    <name type="scientific">Gracilariopsis chorda</name>
    <dbReference type="NCBI Taxonomy" id="448386"/>
    <lineage>
        <taxon>Eukaryota</taxon>
        <taxon>Rhodophyta</taxon>
        <taxon>Florideophyceae</taxon>
        <taxon>Rhodymeniophycidae</taxon>
        <taxon>Gracilariales</taxon>
        <taxon>Gracilariaceae</taxon>
        <taxon>Gracilariopsis</taxon>
    </lineage>
</organism>
<dbReference type="EMBL" id="NBIV01000004">
    <property type="protein sequence ID" value="PXF49539.1"/>
    <property type="molecule type" value="Genomic_DNA"/>
</dbReference>
<proteinExistence type="predicted"/>
<dbReference type="AlphaFoldDB" id="A0A2V3J569"/>
<protein>
    <submittedName>
        <fullName evidence="1">Uncharacterized protein</fullName>
    </submittedName>
</protein>
<dbReference type="Proteomes" id="UP000247409">
    <property type="component" value="Unassembled WGS sequence"/>
</dbReference>
<accession>A0A2V3J569</accession>
<name>A0A2V3J569_9FLOR</name>
<evidence type="ECO:0000313" key="1">
    <source>
        <dbReference type="EMBL" id="PXF49539.1"/>
    </source>
</evidence>
<comment type="caution">
    <text evidence="1">The sequence shown here is derived from an EMBL/GenBank/DDBJ whole genome shotgun (WGS) entry which is preliminary data.</text>
</comment>
<keyword evidence="2" id="KW-1185">Reference proteome</keyword>